<evidence type="ECO:0000256" key="2">
    <source>
        <dbReference type="ARBA" id="ARBA00008142"/>
    </source>
</evidence>
<reference evidence="8" key="1">
    <citation type="submission" date="2020-04" db="EMBL/GenBank/DDBJ databases">
        <authorList>
            <person name="Zhang T."/>
        </authorList>
    </citation>
    <scope>NUCLEOTIDE SEQUENCE</scope>
    <source>
        <strain evidence="8">HKST-UBA03</strain>
    </source>
</reference>
<dbReference type="EMBL" id="JAGQKZ010000005">
    <property type="protein sequence ID" value="MCA9391799.1"/>
    <property type="molecule type" value="Genomic_DNA"/>
</dbReference>
<dbReference type="Pfam" id="PF00334">
    <property type="entry name" value="NDK"/>
    <property type="match status" value="2"/>
</dbReference>
<reference evidence="8" key="2">
    <citation type="journal article" date="2021" name="Microbiome">
        <title>Successional dynamics and alternative stable states in a saline activated sludge microbial community over 9 years.</title>
        <authorList>
            <person name="Wang Y."/>
            <person name="Ye J."/>
            <person name="Ju F."/>
            <person name="Liu L."/>
            <person name="Boyd J.A."/>
            <person name="Deng Y."/>
            <person name="Parks D.H."/>
            <person name="Jiang X."/>
            <person name="Yin X."/>
            <person name="Woodcroft B.J."/>
            <person name="Tyson G.W."/>
            <person name="Hugenholtz P."/>
            <person name="Polz M.F."/>
            <person name="Zhang T."/>
        </authorList>
    </citation>
    <scope>NUCLEOTIDE SEQUENCE</scope>
    <source>
        <strain evidence="8">HKST-UBA03</strain>
    </source>
</reference>
<evidence type="ECO:0000256" key="6">
    <source>
        <dbReference type="PROSITE-ProRule" id="PRU00706"/>
    </source>
</evidence>
<comment type="caution">
    <text evidence="8">The sequence shown here is derived from an EMBL/GenBank/DDBJ whole genome shotgun (WGS) entry which is preliminary data.</text>
</comment>
<dbReference type="Proteomes" id="UP000751518">
    <property type="component" value="Unassembled WGS sequence"/>
</dbReference>
<dbReference type="GO" id="GO:0004550">
    <property type="term" value="F:nucleoside diphosphate kinase activity"/>
    <property type="evidence" value="ECO:0007669"/>
    <property type="project" value="UniProtKB-EC"/>
</dbReference>
<gene>
    <name evidence="8" type="ORF">KC614_01165</name>
</gene>
<dbReference type="EC" id="2.7.4.6" evidence="3"/>
<name>A0A955LKD6_UNCKA</name>
<evidence type="ECO:0000256" key="3">
    <source>
        <dbReference type="ARBA" id="ARBA00012966"/>
    </source>
</evidence>
<evidence type="ECO:0000259" key="7">
    <source>
        <dbReference type="SMART" id="SM00562"/>
    </source>
</evidence>
<evidence type="ECO:0000313" key="8">
    <source>
        <dbReference type="EMBL" id="MCA9391799.1"/>
    </source>
</evidence>
<keyword evidence="4 8" id="KW-0808">Transferase</keyword>
<evidence type="ECO:0000313" key="9">
    <source>
        <dbReference type="Proteomes" id="UP000751518"/>
    </source>
</evidence>
<dbReference type="InterPro" id="IPR036850">
    <property type="entry name" value="NDK-like_dom_sf"/>
</dbReference>
<dbReference type="SMART" id="SM00562">
    <property type="entry name" value="NDK"/>
    <property type="match status" value="1"/>
</dbReference>
<comment type="similarity">
    <text evidence="2 6">Belongs to the NDK family.</text>
</comment>
<evidence type="ECO:0000256" key="1">
    <source>
        <dbReference type="ARBA" id="ARBA00001946"/>
    </source>
</evidence>
<dbReference type="Gene3D" id="3.30.70.141">
    <property type="entry name" value="Nucleoside diphosphate kinase-like domain"/>
    <property type="match status" value="1"/>
</dbReference>
<dbReference type="AlphaFoldDB" id="A0A955LKD6"/>
<feature type="domain" description="Nucleoside diphosphate kinase-like" evidence="7">
    <location>
        <begin position="2"/>
        <end position="182"/>
    </location>
</feature>
<evidence type="ECO:0000256" key="4">
    <source>
        <dbReference type="ARBA" id="ARBA00022679"/>
    </source>
</evidence>
<sequence length="193" mass="21562">MNEQSVVLVKPDGVKRGLVGKIISRFEEAGLKLVAMKMIWVDEDHVGKHYSDDPANLKVMGDKTLETYAKYGKDANETLGTDDPEKIGAMIRKWNMEFLSSGPVLAIILEGVHAVSTVRKIVGSTLPYSAEPGSIRGTYSIDSPALANEKMRSVRNLIHASGNVEEAEFEVKLWFHENEIYAYKRVDEEVMFD</sequence>
<organism evidence="8 9">
    <name type="scientific">candidate division WWE3 bacterium</name>
    <dbReference type="NCBI Taxonomy" id="2053526"/>
    <lineage>
        <taxon>Bacteria</taxon>
        <taxon>Katanobacteria</taxon>
    </lineage>
</organism>
<proteinExistence type="inferred from homology"/>
<dbReference type="InterPro" id="IPR034907">
    <property type="entry name" value="NDK-like_dom"/>
</dbReference>
<keyword evidence="5 8" id="KW-0418">Kinase</keyword>
<comment type="cofactor">
    <cofactor evidence="1">
        <name>Mg(2+)</name>
        <dbReference type="ChEBI" id="CHEBI:18420"/>
    </cofactor>
</comment>
<evidence type="ECO:0000256" key="5">
    <source>
        <dbReference type="ARBA" id="ARBA00022777"/>
    </source>
</evidence>
<dbReference type="SUPFAM" id="SSF54919">
    <property type="entry name" value="Nucleoside diphosphate kinase, NDK"/>
    <property type="match status" value="1"/>
</dbReference>
<protein>
    <recommendedName>
        <fullName evidence="3">nucleoside-diphosphate kinase</fullName>
        <ecNumber evidence="3">2.7.4.6</ecNumber>
    </recommendedName>
</protein>
<dbReference type="PROSITE" id="PS51374">
    <property type="entry name" value="NDPK_LIKE"/>
    <property type="match status" value="1"/>
</dbReference>
<comment type="caution">
    <text evidence="6">Lacks conserved residue(s) required for the propagation of feature annotation.</text>
</comment>
<accession>A0A955LKD6</accession>
<dbReference type="PANTHER" id="PTHR11349">
    <property type="entry name" value="NUCLEOSIDE DIPHOSPHATE KINASE"/>
    <property type="match status" value="1"/>
</dbReference>